<dbReference type="EMBL" id="FR872582">
    <property type="protein sequence ID" value="CCB89887.1"/>
    <property type="molecule type" value="Genomic_DNA"/>
</dbReference>
<sequence>MGISAHLFFRNKKRDLKAANFFPSKKRMHVKKPLKQY</sequence>
<dbReference type="STRING" id="331113.SNE_A20100"/>
<dbReference type="KEGG" id="sng:SNE_A20100"/>
<dbReference type="AlphaFoldDB" id="F8L3M8"/>
<name>F8L3M8_SIMNZ</name>
<evidence type="ECO:0000313" key="1">
    <source>
        <dbReference type="EMBL" id="CCB89887.1"/>
    </source>
</evidence>
<protein>
    <submittedName>
        <fullName evidence="1">Type III secretion outer membrane ring component</fullName>
    </submittedName>
</protein>
<gene>
    <name evidence="1" type="primary">sctC-B</name>
    <name evidence="1" type="ordered locus">SNE_A20100</name>
</gene>
<dbReference type="HOGENOM" id="CLU_3348674_0_0_0"/>
<organism evidence="1 2">
    <name type="scientific">Simkania negevensis (strain ATCC VR-1471 / DSM 27360 / Z)</name>
    <dbReference type="NCBI Taxonomy" id="331113"/>
    <lineage>
        <taxon>Bacteria</taxon>
        <taxon>Pseudomonadati</taxon>
        <taxon>Chlamydiota</taxon>
        <taxon>Chlamydiia</taxon>
        <taxon>Parachlamydiales</taxon>
        <taxon>Simkaniaceae</taxon>
        <taxon>Simkania</taxon>
    </lineage>
</organism>
<proteinExistence type="predicted"/>
<evidence type="ECO:0000313" key="2">
    <source>
        <dbReference type="Proteomes" id="UP000000496"/>
    </source>
</evidence>
<accession>F8L3M8</accession>
<dbReference type="Proteomes" id="UP000000496">
    <property type="component" value="Chromosome gsn.131"/>
</dbReference>
<reference key="1">
    <citation type="journal article" date="2011" name="Mol. Biol. Evol.">
        <title>Unity in variety -- the pan-genome of the Chlamydiae.</title>
        <authorList>
            <person name="Collingro A."/>
            <person name="Tischler P."/>
            <person name="Weinmaier T."/>
            <person name="Penz T."/>
            <person name="Heinz E."/>
            <person name="Brunham R.C."/>
            <person name="Read T.D."/>
            <person name="Bavoil P.M."/>
            <person name="Sachse K."/>
            <person name="Kahane S."/>
            <person name="Friedman M.G."/>
            <person name="Rattei T."/>
            <person name="Myers G.S.A."/>
            <person name="Horn M."/>
        </authorList>
    </citation>
    <scope>NUCLEOTIDE SEQUENCE</scope>
    <source>
        <strain>Z</strain>
    </source>
</reference>
<keyword evidence="2" id="KW-1185">Reference proteome</keyword>
<reference evidence="1 2" key="2">
    <citation type="journal article" date="2011" name="Mol. Biol. Evol.">
        <title>Unity in variety--the pan-genome of the Chlamydiae.</title>
        <authorList>
            <person name="Collingro A."/>
            <person name="Tischler P."/>
            <person name="Weinmaier T."/>
            <person name="Penz T."/>
            <person name="Heinz E."/>
            <person name="Brunham R.C."/>
            <person name="Read T.D."/>
            <person name="Bavoil P.M."/>
            <person name="Sachse K."/>
            <person name="Kahane S."/>
            <person name="Friedman M.G."/>
            <person name="Rattei T."/>
            <person name="Myers G.S."/>
            <person name="Horn M."/>
        </authorList>
    </citation>
    <scope>NUCLEOTIDE SEQUENCE [LARGE SCALE GENOMIC DNA]</scope>
    <source>
        <strain evidence="2">ATCC VR-1471 / Z</strain>
    </source>
</reference>